<feature type="transmembrane region" description="Helical" evidence="10">
    <location>
        <begin position="203"/>
        <end position="222"/>
    </location>
</feature>
<accession>A0A7C1D0C2</accession>
<keyword evidence="9 10" id="KW-0472">Membrane</keyword>
<evidence type="ECO:0000256" key="2">
    <source>
        <dbReference type="ARBA" id="ARBA00022553"/>
    </source>
</evidence>
<dbReference type="PANTHER" id="PTHR30578">
    <property type="entry name" value="ELECTRON TRANSPORT COMPLEX PROTEIN RNFD"/>
    <property type="match status" value="1"/>
</dbReference>
<feature type="transmembrane region" description="Helical" evidence="10">
    <location>
        <begin position="43"/>
        <end position="62"/>
    </location>
</feature>
<evidence type="ECO:0000256" key="4">
    <source>
        <dbReference type="ARBA" id="ARBA00022643"/>
    </source>
</evidence>
<evidence type="ECO:0000313" key="11">
    <source>
        <dbReference type="EMBL" id="HDP78893.1"/>
    </source>
</evidence>
<evidence type="ECO:0000256" key="3">
    <source>
        <dbReference type="ARBA" id="ARBA00022630"/>
    </source>
</evidence>
<dbReference type="Pfam" id="PF03116">
    <property type="entry name" value="NQR2_RnfD_RnfE"/>
    <property type="match status" value="1"/>
</dbReference>
<comment type="cofactor">
    <cofactor evidence="10">
        <name>FMN</name>
        <dbReference type="ChEBI" id="CHEBI:58210"/>
    </cofactor>
</comment>
<keyword evidence="5 10" id="KW-0812">Transmembrane</keyword>
<keyword evidence="1 10" id="KW-0813">Transport</keyword>
<comment type="caution">
    <text evidence="11">The sequence shown here is derived from an EMBL/GenBank/DDBJ whole genome shotgun (WGS) entry which is preliminary data.</text>
</comment>
<dbReference type="InterPro" id="IPR004338">
    <property type="entry name" value="NqrB/RnfD"/>
</dbReference>
<feature type="transmembrane region" description="Helical" evidence="10">
    <location>
        <begin position="228"/>
        <end position="246"/>
    </location>
</feature>
<dbReference type="GO" id="GO:0055085">
    <property type="term" value="P:transmembrane transport"/>
    <property type="evidence" value="ECO:0007669"/>
    <property type="project" value="InterPro"/>
</dbReference>
<feature type="transmembrane region" description="Helical" evidence="10">
    <location>
        <begin position="128"/>
        <end position="145"/>
    </location>
</feature>
<evidence type="ECO:0000256" key="7">
    <source>
        <dbReference type="ARBA" id="ARBA00022982"/>
    </source>
</evidence>
<reference evidence="11" key="1">
    <citation type="journal article" date="2020" name="mSystems">
        <title>Genome- and Community-Level Interaction Insights into Carbon Utilization and Element Cycling Functions of Hydrothermarchaeota in Hydrothermal Sediment.</title>
        <authorList>
            <person name="Zhou Z."/>
            <person name="Liu Y."/>
            <person name="Xu W."/>
            <person name="Pan J."/>
            <person name="Luo Z.H."/>
            <person name="Li M."/>
        </authorList>
    </citation>
    <scope>NUCLEOTIDE SEQUENCE [LARGE SCALE GENOMIC DNA]</scope>
    <source>
        <strain evidence="11">SpSt-1179</strain>
    </source>
</reference>
<evidence type="ECO:0000256" key="1">
    <source>
        <dbReference type="ARBA" id="ARBA00022448"/>
    </source>
</evidence>
<dbReference type="EMBL" id="DSBT01000374">
    <property type="protein sequence ID" value="HDP78893.1"/>
    <property type="molecule type" value="Genomic_DNA"/>
</dbReference>
<dbReference type="NCBIfam" id="TIGR01946">
    <property type="entry name" value="rnfD"/>
    <property type="match status" value="1"/>
</dbReference>
<evidence type="ECO:0000256" key="9">
    <source>
        <dbReference type="ARBA" id="ARBA00023136"/>
    </source>
</evidence>
<comment type="function">
    <text evidence="10">Part of a membrane-bound complex that couples electron transfer with translocation of ions across the membrane.</text>
</comment>
<evidence type="ECO:0000256" key="6">
    <source>
        <dbReference type="ARBA" id="ARBA00022967"/>
    </source>
</evidence>
<feature type="transmembrane region" description="Helical" evidence="10">
    <location>
        <begin position="98"/>
        <end position="116"/>
    </location>
</feature>
<evidence type="ECO:0000256" key="10">
    <source>
        <dbReference type="HAMAP-Rule" id="MF_00462"/>
    </source>
</evidence>
<dbReference type="GO" id="GO:0022900">
    <property type="term" value="P:electron transport chain"/>
    <property type="evidence" value="ECO:0007669"/>
    <property type="project" value="UniProtKB-UniRule"/>
</dbReference>
<protein>
    <recommendedName>
        <fullName evidence="10">Ion-translocating oxidoreductase complex subunit D</fullName>
        <ecNumber evidence="10">7.-.-.-</ecNumber>
    </recommendedName>
    <alternativeName>
        <fullName evidence="10">Rnf electron transport complex subunit D</fullName>
    </alternativeName>
</protein>
<dbReference type="AlphaFoldDB" id="A0A7C1D0C2"/>
<comment type="subcellular location">
    <subcellularLocation>
        <location evidence="10">Cell membrane</location>
        <topology evidence="10">Multi-pass membrane protein</topology>
    </subcellularLocation>
</comment>
<comment type="subunit">
    <text evidence="10">The complex is composed of six subunits: RnfA, RnfB, RnfC, RnfD, RnfE and RnfG.</text>
</comment>
<proteinExistence type="inferred from homology"/>
<gene>
    <name evidence="10" type="primary">rnfD</name>
    <name evidence="11" type="ORF">ENN47_12115</name>
</gene>
<comment type="similarity">
    <text evidence="10">Belongs to the NqrB/RnfD family.</text>
</comment>
<keyword evidence="2 10" id="KW-0597">Phosphoprotein</keyword>
<organism evidence="11">
    <name type="scientific">Mesotoga infera</name>
    <dbReference type="NCBI Taxonomy" id="1236046"/>
    <lineage>
        <taxon>Bacteria</taxon>
        <taxon>Thermotogati</taxon>
        <taxon>Thermotogota</taxon>
        <taxon>Thermotogae</taxon>
        <taxon>Kosmotogales</taxon>
        <taxon>Kosmotogaceae</taxon>
        <taxon>Mesotoga</taxon>
    </lineage>
</organism>
<feature type="modified residue" description="FMN phosphoryl threonine" evidence="10">
    <location>
        <position position="152"/>
    </location>
</feature>
<name>A0A7C1D0C2_9BACT</name>
<keyword evidence="10" id="KW-1003">Cell membrane</keyword>
<feature type="transmembrane region" description="Helical" evidence="10">
    <location>
        <begin position="175"/>
        <end position="196"/>
    </location>
</feature>
<sequence length="316" mass="34296">MKLSMMAAPHLRSEDNVRRIMLDVLIALSPAAVWAVVSFGMKALVLILVCTVGAEALDFFVMRFMRHKKTFKPDLSGSVTGLLLALNLSVAVEWWQALISIFVAIVIAKSVFGGLGKNFFNPALVGRVFLLISFPVQMTTWFSPFDMQTTATPMAILKQGAPRVFSLQEMFLGTIPGSIGEVSALLLLLGFGWLLLRRRVSPFIPITYVGTVAIMATIFYAANPGFGSPLYHIFGGGLMLGALFMATDMVTSPMSIKGHLIFGVGCGVFTMIIRLFGGYPEGVSFAILIMNAFVPLIDMGTKPKIFGKPKKVKSNA</sequence>
<keyword evidence="4 10" id="KW-0288">FMN</keyword>
<dbReference type="EC" id="7.-.-.-" evidence="10"/>
<keyword evidence="7 10" id="KW-0249">Electron transport</keyword>
<feature type="transmembrane region" description="Helical" evidence="10">
    <location>
        <begin position="283"/>
        <end position="301"/>
    </location>
</feature>
<dbReference type="HAMAP" id="MF_00462">
    <property type="entry name" value="RsxD_RnfD"/>
    <property type="match status" value="1"/>
</dbReference>
<feature type="transmembrane region" description="Helical" evidence="10">
    <location>
        <begin position="20"/>
        <end position="37"/>
    </location>
</feature>
<evidence type="ECO:0000256" key="8">
    <source>
        <dbReference type="ARBA" id="ARBA00022989"/>
    </source>
</evidence>
<dbReference type="Proteomes" id="UP000886198">
    <property type="component" value="Unassembled WGS sequence"/>
</dbReference>
<keyword evidence="6 10" id="KW-1278">Translocase</keyword>
<dbReference type="InterPro" id="IPR011303">
    <property type="entry name" value="RnfD_bac"/>
</dbReference>
<keyword evidence="3 10" id="KW-0285">Flavoprotein</keyword>
<dbReference type="PANTHER" id="PTHR30578:SF0">
    <property type="entry name" value="ION-TRANSLOCATING OXIDOREDUCTASE COMPLEX SUBUNIT D"/>
    <property type="match status" value="1"/>
</dbReference>
<dbReference type="GO" id="GO:0005886">
    <property type="term" value="C:plasma membrane"/>
    <property type="evidence" value="ECO:0007669"/>
    <property type="project" value="UniProtKB-SubCell"/>
</dbReference>
<evidence type="ECO:0000256" key="5">
    <source>
        <dbReference type="ARBA" id="ARBA00022692"/>
    </source>
</evidence>
<keyword evidence="8 10" id="KW-1133">Transmembrane helix</keyword>